<sequence length="151" mass="17411">MHAILQARLIQLATSTQQHRAHVTQTENRVRKLKTQLDRAEQVTEIETLARQLTQAISKLRTLNSKLNQEQAAYERTWDIADKLTEEISLPTTAACAWNINGTQCEKPTVDNSRYCKQHAYRWCKQCQLHHATGGNSPRAQLCDRCRKEQQ</sequence>
<reference evidence="2" key="2">
    <citation type="submission" date="2020-09" db="EMBL/GenBank/DDBJ databases">
        <authorList>
            <person name="Sun Q."/>
            <person name="Sedlacek I."/>
        </authorList>
    </citation>
    <scope>NUCLEOTIDE SEQUENCE</scope>
    <source>
        <strain evidence="2">CCM 8606</strain>
    </source>
</reference>
<comment type="caution">
    <text evidence="2">The sequence shown here is derived from an EMBL/GenBank/DDBJ whole genome shotgun (WGS) entry which is preliminary data.</text>
</comment>
<dbReference type="AlphaFoldDB" id="A0A8J3AKL6"/>
<gene>
    <name evidence="2" type="ORF">GCM10007377_15730</name>
</gene>
<evidence type="ECO:0000256" key="1">
    <source>
        <dbReference type="SAM" id="Coils"/>
    </source>
</evidence>
<dbReference type="EMBL" id="BMDH01000006">
    <property type="protein sequence ID" value="GGI15404.1"/>
    <property type="molecule type" value="Genomic_DNA"/>
</dbReference>
<keyword evidence="1" id="KW-0175">Coiled coil</keyword>
<organism evidence="2 3">
    <name type="scientific">Galliscardovia ingluviei</name>
    <dbReference type="NCBI Taxonomy" id="1769422"/>
    <lineage>
        <taxon>Bacteria</taxon>
        <taxon>Bacillati</taxon>
        <taxon>Actinomycetota</taxon>
        <taxon>Actinomycetes</taxon>
        <taxon>Bifidobacteriales</taxon>
        <taxon>Bifidobacteriaceae</taxon>
        <taxon>Galliscardovia</taxon>
    </lineage>
</organism>
<dbReference type="Proteomes" id="UP000619536">
    <property type="component" value="Unassembled WGS sequence"/>
</dbReference>
<accession>A0A8J3AKL6</accession>
<feature type="coiled-coil region" evidence="1">
    <location>
        <begin position="23"/>
        <end position="77"/>
    </location>
</feature>
<keyword evidence="3" id="KW-1185">Reference proteome</keyword>
<protein>
    <submittedName>
        <fullName evidence="2">Uncharacterized protein</fullName>
    </submittedName>
</protein>
<evidence type="ECO:0000313" key="3">
    <source>
        <dbReference type="Proteomes" id="UP000619536"/>
    </source>
</evidence>
<reference evidence="2" key="1">
    <citation type="journal article" date="2014" name="Int. J. Syst. Evol. Microbiol.">
        <title>Complete genome sequence of Corynebacterium casei LMG S-19264T (=DSM 44701T), isolated from a smear-ripened cheese.</title>
        <authorList>
            <consortium name="US DOE Joint Genome Institute (JGI-PGF)"/>
            <person name="Walter F."/>
            <person name="Albersmeier A."/>
            <person name="Kalinowski J."/>
            <person name="Ruckert C."/>
        </authorList>
    </citation>
    <scope>NUCLEOTIDE SEQUENCE</scope>
    <source>
        <strain evidence="2">CCM 8606</strain>
    </source>
</reference>
<name>A0A8J3AKL6_9BIFI</name>
<proteinExistence type="predicted"/>
<evidence type="ECO:0000313" key="2">
    <source>
        <dbReference type="EMBL" id="GGI15404.1"/>
    </source>
</evidence>